<name>A0A839Z9X4_9HYPH</name>
<organism evidence="1 2">
    <name type="scientific">Ancylobacter tetraedralis</name>
    <dbReference type="NCBI Taxonomy" id="217068"/>
    <lineage>
        <taxon>Bacteria</taxon>
        <taxon>Pseudomonadati</taxon>
        <taxon>Pseudomonadota</taxon>
        <taxon>Alphaproteobacteria</taxon>
        <taxon>Hyphomicrobiales</taxon>
        <taxon>Xanthobacteraceae</taxon>
        <taxon>Ancylobacter</taxon>
    </lineage>
</organism>
<proteinExistence type="predicted"/>
<keyword evidence="2" id="KW-1185">Reference proteome</keyword>
<sequence length="192" mass="21906">MMMAPRLDLDTADLQRIERMFTALPYKMQRIAFGRAAARTKQVVERTYARFASQHIRVPQRIIKRAMRSRLEEGFVTLTVKDRNIALKELNPRQSARGITITGRDMYRNLEGDGMAKFFIAPSNAKSIAGHVMRRDKNAGRTPVRMMFGPSAAHAARENPKLYEELLAEIARNQFAHVILQQVTYLMGRTAA</sequence>
<protein>
    <submittedName>
        <fullName evidence="1">Uncharacterized protein</fullName>
    </submittedName>
</protein>
<dbReference type="RefSeq" id="WP_183189673.1">
    <property type="nucleotide sequence ID" value="NZ_JACICD010000003.1"/>
</dbReference>
<gene>
    <name evidence="1" type="ORF">FHS55_002124</name>
</gene>
<reference evidence="1 2" key="1">
    <citation type="submission" date="2020-08" db="EMBL/GenBank/DDBJ databases">
        <title>Genomic Encyclopedia of Type Strains, Phase IV (KMG-IV): sequencing the most valuable type-strain genomes for metagenomic binning, comparative biology and taxonomic classification.</title>
        <authorList>
            <person name="Goeker M."/>
        </authorList>
    </citation>
    <scope>NUCLEOTIDE SEQUENCE [LARGE SCALE GENOMIC DNA]</scope>
    <source>
        <strain evidence="1 2">DSM 5895</strain>
    </source>
</reference>
<comment type="caution">
    <text evidence="1">The sequence shown here is derived from an EMBL/GenBank/DDBJ whole genome shotgun (WGS) entry which is preliminary data.</text>
</comment>
<accession>A0A839Z9X4</accession>
<evidence type="ECO:0000313" key="1">
    <source>
        <dbReference type="EMBL" id="MBB3771525.1"/>
    </source>
</evidence>
<dbReference type="AlphaFoldDB" id="A0A839Z9X4"/>
<dbReference type="Proteomes" id="UP000533469">
    <property type="component" value="Unassembled WGS sequence"/>
</dbReference>
<evidence type="ECO:0000313" key="2">
    <source>
        <dbReference type="Proteomes" id="UP000533469"/>
    </source>
</evidence>
<dbReference type="EMBL" id="JACICD010000003">
    <property type="protein sequence ID" value="MBB3771525.1"/>
    <property type="molecule type" value="Genomic_DNA"/>
</dbReference>